<evidence type="ECO:0000313" key="1">
    <source>
        <dbReference type="EMBL" id="CAA7262345.1"/>
    </source>
</evidence>
<proteinExistence type="predicted"/>
<protein>
    <submittedName>
        <fullName evidence="1">Uncharacterized protein</fullName>
    </submittedName>
</protein>
<evidence type="ECO:0000313" key="2">
    <source>
        <dbReference type="Proteomes" id="UP000467700"/>
    </source>
</evidence>
<name>A0A8S0VR60_CYCAE</name>
<keyword evidence="2" id="KW-1185">Reference proteome</keyword>
<comment type="caution">
    <text evidence="1">The sequence shown here is derived from an EMBL/GenBank/DDBJ whole genome shotgun (WGS) entry which is preliminary data.</text>
</comment>
<organism evidence="1 2">
    <name type="scientific">Cyclocybe aegerita</name>
    <name type="common">Black poplar mushroom</name>
    <name type="synonym">Agrocybe aegerita</name>
    <dbReference type="NCBI Taxonomy" id="1973307"/>
    <lineage>
        <taxon>Eukaryota</taxon>
        <taxon>Fungi</taxon>
        <taxon>Dikarya</taxon>
        <taxon>Basidiomycota</taxon>
        <taxon>Agaricomycotina</taxon>
        <taxon>Agaricomycetes</taxon>
        <taxon>Agaricomycetidae</taxon>
        <taxon>Agaricales</taxon>
        <taxon>Agaricineae</taxon>
        <taxon>Bolbitiaceae</taxon>
        <taxon>Cyclocybe</taxon>
    </lineage>
</organism>
<dbReference type="Proteomes" id="UP000467700">
    <property type="component" value="Unassembled WGS sequence"/>
</dbReference>
<dbReference type="OrthoDB" id="2981375at2759"/>
<reference evidence="1 2" key="1">
    <citation type="submission" date="2020-01" db="EMBL/GenBank/DDBJ databases">
        <authorList>
            <person name="Gupta K D."/>
        </authorList>
    </citation>
    <scope>NUCLEOTIDE SEQUENCE [LARGE SCALE GENOMIC DNA]</scope>
</reference>
<dbReference type="EMBL" id="CACVBS010000035">
    <property type="protein sequence ID" value="CAA7262345.1"/>
    <property type="molecule type" value="Genomic_DNA"/>
</dbReference>
<gene>
    <name evidence="1" type="ORF">AAE3_LOCUS4177</name>
</gene>
<sequence length="245" mass="27868">MSDADDAEYWPEISSIFHPPALNHSIAPPTEILSLMRYAAENSHTHPLDISSICEALGLLFSNDRVLALQIPNPDNEKSVISFEYITHLELMEEIDTRIHDRFDKENVKISPDNERISGALFSASLLRNRVSVLQRRVEDTILSGLYQFDEKNLNELDELYGVMSIIHVAVAGKFFPGGLWKRLPNRDVAEALRKCKEVGLFKTEGVRELLEAAIANAESRYNKRVTEEQAWKILFPTYIAQRGQ</sequence>
<dbReference type="AlphaFoldDB" id="A0A8S0VR60"/>
<accession>A0A8S0VR60</accession>